<dbReference type="PANTHER" id="PTHR11017:SF564">
    <property type="entry name" value="DISEASE RESISTANCE PROTEIN (TIR-NBS CLASS)"/>
    <property type="match status" value="1"/>
</dbReference>
<comment type="caution">
    <text evidence="2">The sequence shown here is derived from an EMBL/GenBank/DDBJ whole genome shotgun (WGS) entry which is preliminary data.</text>
</comment>
<name>A0A6D2JQ26_9BRAS</name>
<protein>
    <recommendedName>
        <fullName evidence="1">TIR domain-containing protein</fullName>
    </recommendedName>
</protein>
<dbReference type="SUPFAM" id="SSF52200">
    <property type="entry name" value="Toll/Interleukin receptor TIR domain"/>
    <property type="match status" value="1"/>
</dbReference>
<dbReference type="GO" id="GO:0007165">
    <property type="term" value="P:signal transduction"/>
    <property type="evidence" value="ECO:0007669"/>
    <property type="project" value="InterPro"/>
</dbReference>
<dbReference type="Gene3D" id="1.10.8.430">
    <property type="entry name" value="Helical domain of apoptotic protease-activating factors"/>
    <property type="match status" value="1"/>
</dbReference>
<dbReference type="PROSITE" id="PS50104">
    <property type="entry name" value="TIR"/>
    <property type="match status" value="1"/>
</dbReference>
<dbReference type="Gene3D" id="3.40.50.10140">
    <property type="entry name" value="Toll/interleukin-1 receptor homology (TIR) domain"/>
    <property type="match status" value="1"/>
</dbReference>
<accession>A0A6D2JQ26</accession>
<dbReference type="SMART" id="SM00255">
    <property type="entry name" value="TIR"/>
    <property type="match status" value="1"/>
</dbReference>
<dbReference type="Pfam" id="PF01582">
    <property type="entry name" value="TIR"/>
    <property type="match status" value="1"/>
</dbReference>
<proteinExistence type="predicted"/>
<dbReference type="InterPro" id="IPR044974">
    <property type="entry name" value="Disease_R_plants"/>
</dbReference>
<dbReference type="InterPro" id="IPR035897">
    <property type="entry name" value="Toll_tir_struct_dom_sf"/>
</dbReference>
<dbReference type="EMBL" id="CACVBM020001274">
    <property type="protein sequence ID" value="CAA7043058.1"/>
    <property type="molecule type" value="Genomic_DNA"/>
</dbReference>
<dbReference type="GO" id="GO:0006952">
    <property type="term" value="P:defense response"/>
    <property type="evidence" value="ECO:0007669"/>
    <property type="project" value="InterPro"/>
</dbReference>
<organism evidence="2 3">
    <name type="scientific">Microthlaspi erraticum</name>
    <dbReference type="NCBI Taxonomy" id="1685480"/>
    <lineage>
        <taxon>Eukaryota</taxon>
        <taxon>Viridiplantae</taxon>
        <taxon>Streptophyta</taxon>
        <taxon>Embryophyta</taxon>
        <taxon>Tracheophyta</taxon>
        <taxon>Spermatophyta</taxon>
        <taxon>Magnoliopsida</taxon>
        <taxon>eudicotyledons</taxon>
        <taxon>Gunneridae</taxon>
        <taxon>Pentapetalae</taxon>
        <taxon>rosids</taxon>
        <taxon>malvids</taxon>
        <taxon>Brassicales</taxon>
        <taxon>Brassicaceae</taxon>
        <taxon>Coluteocarpeae</taxon>
        <taxon>Microthlaspi</taxon>
    </lineage>
</organism>
<dbReference type="InterPro" id="IPR042197">
    <property type="entry name" value="Apaf_helical"/>
</dbReference>
<feature type="domain" description="TIR" evidence="1">
    <location>
        <begin position="4"/>
        <end position="172"/>
    </location>
</feature>
<keyword evidence="3" id="KW-1185">Reference proteome</keyword>
<dbReference type="SUPFAM" id="SSF52540">
    <property type="entry name" value="P-loop containing nucleoside triphosphate hydrolases"/>
    <property type="match status" value="1"/>
</dbReference>
<dbReference type="AlphaFoldDB" id="A0A6D2JQ26"/>
<evidence type="ECO:0000313" key="3">
    <source>
        <dbReference type="Proteomes" id="UP000467841"/>
    </source>
</evidence>
<evidence type="ECO:0000259" key="1">
    <source>
        <dbReference type="PROSITE" id="PS50104"/>
    </source>
</evidence>
<dbReference type="InterPro" id="IPR000157">
    <property type="entry name" value="TIR_dom"/>
</dbReference>
<sequence>MLYMYSDVFVSFRREDSSLRKNFLSHLLREFSRTGIRSCMDEDEDKEKERGRQISPSSLRAISEWRVSVVILSKNYASSACTLDELVKIMGSALNKSMIVVPVFYEVDSSDLLSSSNEDFERHGQLENPDMLQKWRYALRQLTTIKPGFSSLDWEDDSKLVRKITRHVSALLSQSRFHKGLLPGNACGDKSTAKKTSLRRQVSDSDQLRATITEIPKTLVAMDRHMELIHGVLELESTSEIKVIGISGVTGIGKTTLARFIHRELSPVFQDHCFLETSRNNILDHISSTQGSYKTSIVSSLYKKPIPAFQDQGHVSRAKLLSPTGLKRKEPSTSFDLVSDGKKTRFCNQRVLVIVDNVETIEQLDGIMKDVNFLGSGSRVIIIAKDKSLLLACGVENVYEVDCLKYDEALELFSGCAFKKQYPPENFEKLSVCAVRLTGCLPLGLKLLGSFLCGRTKEEWECELQRLESRQDHEAPVELSELSAQGKNCFSFKLFHIPQSIHPL</sequence>
<reference evidence="2" key="1">
    <citation type="submission" date="2020-01" db="EMBL/GenBank/DDBJ databases">
        <authorList>
            <person name="Mishra B."/>
        </authorList>
    </citation>
    <scope>NUCLEOTIDE SEQUENCE [LARGE SCALE GENOMIC DNA]</scope>
</reference>
<gene>
    <name evidence="2" type="ORF">MERR_LOCUS30293</name>
</gene>
<dbReference type="OrthoDB" id="1111725at2759"/>
<dbReference type="GO" id="GO:0043531">
    <property type="term" value="F:ADP binding"/>
    <property type="evidence" value="ECO:0007669"/>
    <property type="project" value="InterPro"/>
</dbReference>
<evidence type="ECO:0000313" key="2">
    <source>
        <dbReference type="EMBL" id="CAA7043058.1"/>
    </source>
</evidence>
<dbReference type="InterPro" id="IPR027417">
    <property type="entry name" value="P-loop_NTPase"/>
</dbReference>
<dbReference type="Proteomes" id="UP000467841">
    <property type="component" value="Unassembled WGS sequence"/>
</dbReference>
<dbReference type="PANTHER" id="PTHR11017">
    <property type="entry name" value="LEUCINE-RICH REPEAT-CONTAINING PROTEIN"/>
    <property type="match status" value="1"/>
</dbReference>
<dbReference type="PRINTS" id="PR00364">
    <property type="entry name" value="DISEASERSIST"/>
</dbReference>
<dbReference type="Gene3D" id="3.40.50.300">
    <property type="entry name" value="P-loop containing nucleotide triphosphate hydrolases"/>
    <property type="match status" value="1"/>
</dbReference>